<sequence length="55" mass="6326">DIRGTDQGLDIEPLIQENHLSDEEILNLKQRIDLNPFFKGNLISKKTPSVSEYSR</sequence>
<evidence type="ECO:0000313" key="1">
    <source>
        <dbReference type="EMBL" id="GAI74744.1"/>
    </source>
</evidence>
<reference evidence="1" key="1">
    <citation type="journal article" date="2014" name="Front. Microbiol.">
        <title>High frequency of phylogenetically diverse reductive dehalogenase-homologous genes in deep subseafloor sedimentary metagenomes.</title>
        <authorList>
            <person name="Kawai M."/>
            <person name="Futagami T."/>
            <person name="Toyoda A."/>
            <person name="Takaki Y."/>
            <person name="Nishi S."/>
            <person name="Hori S."/>
            <person name="Arai W."/>
            <person name="Tsubouchi T."/>
            <person name="Morono Y."/>
            <person name="Uchiyama I."/>
            <person name="Ito T."/>
            <person name="Fujiyama A."/>
            <person name="Inagaki F."/>
            <person name="Takami H."/>
        </authorList>
    </citation>
    <scope>NUCLEOTIDE SEQUENCE</scope>
    <source>
        <strain evidence="1">Expedition CK06-06</strain>
    </source>
</reference>
<gene>
    <name evidence="1" type="ORF">S12H4_18226</name>
</gene>
<comment type="caution">
    <text evidence="1">The sequence shown here is derived from an EMBL/GenBank/DDBJ whole genome shotgun (WGS) entry which is preliminary data.</text>
</comment>
<organism evidence="1">
    <name type="scientific">marine sediment metagenome</name>
    <dbReference type="NCBI Taxonomy" id="412755"/>
    <lineage>
        <taxon>unclassified sequences</taxon>
        <taxon>metagenomes</taxon>
        <taxon>ecological metagenomes</taxon>
    </lineage>
</organism>
<accession>X1T3Y3</accession>
<dbReference type="AlphaFoldDB" id="X1T3Y3"/>
<dbReference type="EMBL" id="BARW01008984">
    <property type="protein sequence ID" value="GAI74744.1"/>
    <property type="molecule type" value="Genomic_DNA"/>
</dbReference>
<name>X1T3Y3_9ZZZZ</name>
<proteinExistence type="predicted"/>
<protein>
    <submittedName>
        <fullName evidence="1">Uncharacterized protein</fullName>
    </submittedName>
</protein>
<feature type="non-terminal residue" evidence="1">
    <location>
        <position position="1"/>
    </location>
</feature>